<sequence>MVEIEPPDFEYSKLIDAITTILAANITLSARTRLASEQRHPRADELEPAILDGYHLGSSLSAPDYASAINRLHATGRMMAGMIAKCDLLLAPTEWTRAILAEVSNGTVHCWMPIR</sequence>
<gene>
    <name evidence="1" type="ORF">FXB40_24855</name>
</gene>
<dbReference type="SUPFAM" id="SSF75304">
    <property type="entry name" value="Amidase signature (AS) enzymes"/>
    <property type="match status" value="1"/>
</dbReference>
<accession>A0A5D3K9G7</accession>
<dbReference type="Proteomes" id="UP000324758">
    <property type="component" value="Unassembled WGS sequence"/>
</dbReference>
<evidence type="ECO:0000313" key="1">
    <source>
        <dbReference type="EMBL" id="TYL92345.1"/>
    </source>
</evidence>
<dbReference type="EMBL" id="VSSS01000038">
    <property type="protein sequence ID" value="TYL92345.1"/>
    <property type="molecule type" value="Genomic_DNA"/>
</dbReference>
<dbReference type="AlphaFoldDB" id="A0A5D3K9G7"/>
<evidence type="ECO:0008006" key="3">
    <source>
        <dbReference type="Google" id="ProtNLM"/>
    </source>
</evidence>
<comment type="caution">
    <text evidence="1">The sequence shown here is derived from an EMBL/GenBank/DDBJ whole genome shotgun (WGS) entry which is preliminary data.</text>
</comment>
<evidence type="ECO:0000313" key="2">
    <source>
        <dbReference type="Proteomes" id="UP000324758"/>
    </source>
</evidence>
<organism evidence="1 2">
    <name type="scientific">Bradyrhizobium rifense</name>
    <dbReference type="NCBI Taxonomy" id="515499"/>
    <lineage>
        <taxon>Bacteria</taxon>
        <taxon>Pseudomonadati</taxon>
        <taxon>Pseudomonadota</taxon>
        <taxon>Alphaproteobacteria</taxon>
        <taxon>Hyphomicrobiales</taxon>
        <taxon>Nitrobacteraceae</taxon>
        <taxon>Bradyrhizobium</taxon>
    </lineage>
</organism>
<dbReference type="Gene3D" id="3.90.1300.10">
    <property type="entry name" value="Amidase signature (AS) domain"/>
    <property type="match status" value="1"/>
</dbReference>
<proteinExistence type="predicted"/>
<protein>
    <recommendedName>
        <fullName evidence="3">Amidase domain-containing protein</fullName>
    </recommendedName>
</protein>
<reference evidence="1 2" key="1">
    <citation type="submission" date="2019-08" db="EMBL/GenBank/DDBJ databases">
        <title>Bradyrhizobium hipponensis sp. nov., a rhizobium isolated from a Lupinus angustifolius root nodule in Tunisia.</title>
        <authorList>
            <person name="Off K."/>
            <person name="Rejili M."/>
            <person name="Mars M."/>
            <person name="Brachmann A."/>
            <person name="Marin M."/>
        </authorList>
    </citation>
    <scope>NUCLEOTIDE SEQUENCE [LARGE SCALE GENOMIC DNA]</scope>
    <source>
        <strain evidence="1 2">CTAW71</strain>
    </source>
</reference>
<dbReference type="InterPro" id="IPR036928">
    <property type="entry name" value="AS_sf"/>
</dbReference>
<name>A0A5D3K9G7_9BRAD</name>
<keyword evidence="2" id="KW-1185">Reference proteome</keyword>
<dbReference type="RefSeq" id="WP_148774813.1">
    <property type="nucleotide sequence ID" value="NZ_VSSS01000038.1"/>
</dbReference>